<feature type="region of interest" description="Disordered" evidence="1">
    <location>
        <begin position="30"/>
        <end position="59"/>
    </location>
</feature>
<dbReference type="EMBL" id="JOKZ01000040">
    <property type="protein sequence ID" value="KKP05802.1"/>
    <property type="molecule type" value="Genomic_DNA"/>
</dbReference>
<dbReference type="AlphaFoldDB" id="A0A0G0A0H2"/>
<comment type="caution">
    <text evidence="2">The sequence shown here is derived from an EMBL/GenBank/DDBJ whole genome shotgun (WGS) entry which is preliminary data.</text>
</comment>
<reference evidence="3" key="1">
    <citation type="journal article" date="2015" name="Genome Announc.">
        <title>Draft whole-genome sequence of the biocontrol agent Trichoderma harzianum T6776.</title>
        <authorList>
            <person name="Baroncelli R."/>
            <person name="Piaggeschi G."/>
            <person name="Fiorini L."/>
            <person name="Bertolini E."/>
            <person name="Zapparata A."/>
            <person name="Pe M.E."/>
            <person name="Sarrocco S."/>
            <person name="Vannacci G."/>
        </authorList>
    </citation>
    <scope>NUCLEOTIDE SEQUENCE [LARGE SCALE GENOMIC DNA]</scope>
    <source>
        <strain evidence="3">T6776</strain>
    </source>
</reference>
<protein>
    <submittedName>
        <fullName evidence="2">Uncharacterized protein</fullName>
    </submittedName>
</protein>
<evidence type="ECO:0000313" key="2">
    <source>
        <dbReference type="EMBL" id="KKP05802.1"/>
    </source>
</evidence>
<evidence type="ECO:0000256" key="1">
    <source>
        <dbReference type="SAM" id="MobiDB-lite"/>
    </source>
</evidence>
<name>A0A0G0A0H2_TRIHA</name>
<evidence type="ECO:0000313" key="3">
    <source>
        <dbReference type="Proteomes" id="UP000034112"/>
    </source>
</evidence>
<dbReference type="Proteomes" id="UP000034112">
    <property type="component" value="Unassembled WGS sequence"/>
</dbReference>
<proteinExistence type="predicted"/>
<organism evidence="2 3">
    <name type="scientific">Trichoderma harzianum</name>
    <name type="common">Hypocrea lixii</name>
    <dbReference type="NCBI Taxonomy" id="5544"/>
    <lineage>
        <taxon>Eukaryota</taxon>
        <taxon>Fungi</taxon>
        <taxon>Dikarya</taxon>
        <taxon>Ascomycota</taxon>
        <taxon>Pezizomycotina</taxon>
        <taxon>Sordariomycetes</taxon>
        <taxon>Hypocreomycetidae</taxon>
        <taxon>Hypocreales</taxon>
        <taxon>Hypocreaceae</taxon>
        <taxon>Trichoderma</taxon>
    </lineage>
</organism>
<accession>A0A0G0A0H2</accession>
<gene>
    <name evidence="2" type="ORF">THAR02_02086</name>
</gene>
<sequence>MNDQHPSSTKPPDIQCQPREGKLALGRWLAQDPKDDGVPYAWRETQETLTEETRSEGQAKDNDISVDCLHHVASYQAADEKNWSLASCFSPYHHQNTKGDCGQPSSNAHDTIESEDIFVHQQQEHLRTVLFPFSRQETCEQPFTQASMPSDPPGTADYSGTSYGAIQQNNEDDQWLDTPDATCIHGIISDRRRALLQHLGMLQPELSTIESPFASQQPFAPEHWVFNSDLHASPGYSMDGTFPTQTTESCFSRLDTNQSGGYTLPRHLVLVPSHSPENPSLKKQWGYGSPTIPSYSSDTHSRAMDDESSEMTFSTAPTTNKSFHRNNFGSYNLEPAQMLLSNMVNEFAYFFSI</sequence>